<dbReference type="AlphaFoldDB" id="A0A811UUD1"/>
<dbReference type="Proteomes" id="UP000606786">
    <property type="component" value="Unassembled WGS sequence"/>
</dbReference>
<name>A0A811UUD1_CERCA</name>
<accession>A0A811UUD1</accession>
<evidence type="ECO:0000313" key="2">
    <source>
        <dbReference type="Proteomes" id="UP000606786"/>
    </source>
</evidence>
<evidence type="ECO:0000313" key="1">
    <source>
        <dbReference type="EMBL" id="CAD7001585.1"/>
    </source>
</evidence>
<comment type="caution">
    <text evidence="1">The sequence shown here is derived from an EMBL/GenBank/DDBJ whole genome shotgun (WGS) entry which is preliminary data.</text>
</comment>
<sequence length="82" mass="9216">MHGHLAFDTRIGLRRFTFLYQADLNIAGRSACGGSRSKLKQALAMTDTPNIVEDHQNRVGIMLPYETMILITDGSFPMIRSF</sequence>
<keyword evidence="2" id="KW-1185">Reference proteome</keyword>
<protein>
    <submittedName>
        <fullName evidence="1">(Mediterranean fruit fly) hypothetical protein</fullName>
    </submittedName>
</protein>
<dbReference type="EMBL" id="CAJHJT010000023">
    <property type="protein sequence ID" value="CAD7001585.1"/>
    <property type="molecule type" value="Genomic_DNA"/>
</dbReference>
<gene>
    <name evidence="1" type="ORF">CCAP1982_LOCUS10079</name>
</gene>
<organism evidence="1 2">
    <name type="scientific">Ceratitis capitata</name>
    <name type="common">Mediterranean fruit fly</name>
    <name type="synonym">Tephritis capitata</name>
    <dbReference type="NCBI Taxonomy" id="7213"/>
    <lineage>
        <taxon>Eukaryota</taxon>
        <taxon>Metazoa</taxon>
        <taxon>Ecdysozoa</taxon>
        <taxon>Arthropoda</taxon>
        <taxon>Hexapoda</taxon>
        <taxon>Insecta</taxon>
        <taxon>Pterygota</taxon>
        <taxon>Neoptera</taxon>
        <taxon>Endopterygota</taxon>
        <taxon>Diptera</taxon>
        <taxon>Brachycera</taxon>
        <taxon>Muscomorpha</taxon>
        <taxon>Tephritoidea</taxon>
        <taxon>Tephritidae</taxon>
        <taxon>Ceratitis</taxon>
        <taxon>Ceratitis</taxon>
    </lineage>
</organism>
<reference evidence="1" key="1">
    <citation type="submission" date="2020-11" db="EMBL/GenBank/DDBJ databases">
        <authorList>
            <person name="Whitehead M."/>
        </authorList>
    </citation>
    <scope>NUCLEOTIDE SEQUENCE</scope>
    <source>
        <strain evidence="1">EGII</strain>
    </source>
</reference>
<proteinExistence type="predicted"/>